<dbReference type="SUPFAM" id="SSF57850">
    <property type="entry name" value="RING/U-box"/>
    <property type="match status" value="1"/>
</dbReference>
<dbReference type="PROSITE" id="PS50194">
    <property type="entry name" value="FILAMIN_REPEAT"/>
    <property type="match status" value="1"/>
</dbReference>
<dbReference type="PANTHER" id="PTHR25462:SF285">
    <property type="entry name" value="RING-TYPE DOMAIN-CONTAINING PROTEIN"/>
    <property type="match status" value="1"/>
</dbReference>
<keyword evidence="5 7" id="KW-0863">Zinc-finger</keyword>
<dbReference type="Proteomes" id="UP001283361">
    <property type="component" value="Unassembled WGS sequence"/>
</dbReference>
<reference evidence="14" key="1">
    <citation type="journal article" date="2023" name="G3 (Bethesda)">
        <title>A reference genome for the long-term kleptoplast-retaining sea slug Elysia crispata morphotype clarki.</title>
        <authorList>
            <person name="Eastman K.E."/>
            <person name="Pendleton A.L."/>
            <person name="Shaikh M.A."/>
            <person name="Suttiyut T."/>
            <person name="Ogas R."/>
            <person name="Tomko P."/>
            <person name="Gavelis G."/>
            <person name="Widhalm J.R."/>
            <person name="Wisecaver J.H."/>
        </authorList>
    </citation>
    <scope>NUCLEOTIDE SEQUENCE</scope>
    <source>
        <strain evidence="14">ECLA1</strain>
    </source>
</reference>
<dbReference type="SUPFAM" id="SSF101898">
    <property type="entry name" value="NHL repeat"/>
    <property type="match status" value="1"/>
</dbReference>
<feature type="domain" description="B box-type" evidence="13">
    <location>
        <begin position="110"/>
        <end position="150"/>
    </location>
</feature>
<dbReference type="EMBL" id="JAWDGP010000113">
    <property type="protein sequence ID" value="KAK3803645.1"/>
    <property type="molecule type" value="Genomic_DNA"/>
</dbReference>
<dbReference type="PROSITE" id="PS50089">
    <property type="entry name" value="ZF_RING_2"/>
    <property type="match status" value="1"/>
</dbReference>
<evidence type="ECO:0000256" key="7">
    <source>
        <dbReference type="PROSITE-ProRule" id="PRU00024"/>
    </source>
</evidence>
<organism evidence="14 15">
    <name type="scientific">Elysia crispata</name>
    <name type="common">lettuce slug</name>
    <dbReference type="NCBI Taxonomy" id="231223"/>
    <lineage>
        <taxon>Eukaryota</taxon>
        <taxon>Metazoa</taxon>
        <taxon>Spiralia</taxon>
        <taxon>Lophotrochozoa</taxon>
        <taxon>Mollusca</taxon>
        <taxon>Gastropoda</taxon>
        <taxon>Heterobranchia</taxon>
        <taxon>Euthyneura</taxon>
        <taxon>Panpulmonata</taxon>
        <taxon>Sacoglossa</taxon>
        <taxon>Placobranchoidea</taxon>
        <taxon>Plakobranchidae</taxon>
        <taxon>Elysia</taxon>
    </lineage>
</organism>
<dbReference type="InterPro" id="IPR001258">
    <property type="entry name" value="NHL_repeat"/>
</dbReference>
<evidence type="ECO:0000256" key="10">
    <source>
        <dbReference type="SAM" id="Coils"/>
    </source>
</evidence>
<feature type="region of interest" description="Disordered" evidence="11">
    <location>
        <begin position="430"/>
        <end position="476"/>
    </location>
</feature>
<protein>
    <submittedName>
        <fullName evidence="14">Uncharacterized protein</fullName>
    </submittedName>
</protein>
<evidence type="ECO:0000256" key="8">
    <source>
        <dbReference type="PROSITE-ProRule" id="PRU00087"/>
    </source>
</evidence>
<feature type="compositionally biased region" description="Basic and acidic residues" evidence="11">
    <location>
        <begin position="679"/>
        <end position="708"/>
    </location>
</feature>
<evidence type="ECO:0000259" key="13">
    <source>
        <dbReference type="PROSITE" id="PS50119"/>
    </source>
</evidence>
<keyword evidence="2" id="KW-0597">Phosphoprotein</keyword>
<evidence type="ECO:0000256" key="6">
    <source>
        <dbReference type="ARBA" id="ARBA00022833"/>
    </source>
</evidence>
<dbReference type="SUPFAM" id="SSF57845">
    <property type="entry name" value="B-box zinc-binding domain"/>
    <property type="match status" value="1"/>
</dbReference>
<dbReference type="SMART" id="SM00184">
    <property type="entry name" value="RING"/>
    <property type="match status" value="1"/>
</dbReference>
<keyword evidence="10" id="KW-0175">Coiled coil</keyword>
<accession>A0AAE1BCL8</accession>
<dbReference type="InterPro" id="IPR000315">
    <property type="entry name" value="Znf_B-box"/>
</dbReference>
<keyword evidence="4" id="KW-0677">Repeat</keyword>
<dbReference type="Gene3D" id="3.30.160.60">
    <property type="entry name" value="Classic Zinc Finger"/>
    <property type="match status" value="1"/>
</dbReference>
<keyword evidence="3" id="KW-0479">Metal-binding</keyword>
<feature type="repeat" description="NHL" evidence="9">
    <location>
        <begin position="600"/>
        <end position="640"/>
    </location>
</feature>
<dbReference type="Pfam" id="PF00643">
    <property type="entry name" value="zf-B_box"/>
    <property type="match status" value="1"/>
</dbReference>
<evidence type="ECO:0000256" key="11">
    <source>
        <dbReference type="SAM" id="MobiDB-lite"/>
    </source>
</evidence>
<evidence type="ECO:0000313" key="15">
    <source>
        <dbReference type="Proteomes" id="UP001283361"/>
    </source>
</evidence>
<dbReference type="InterPro" id="IPR047153">
    <property type="entry name" value="TRIM45/56/19-like"/>
</dbReference>
<dbReference type="GO" id="GO:0008270">
    <property type="term" value="F:zinc ion binding"/>
    <property type="evidence" value="ECO:0007669"/>
    <property type="project" value="UniProtKB-KW"/>
</dbReference>
<dbReference type="InterPro" id="IPR017868">
    <property type="entry name" value="Filamin/ABP280_repeat-like"/>
</dbReference>
<dbReference type="PROSITE" id="PS00518">
    <property type="entry name" value="ZF_RING_1"/>
    <property type="match status" value="1"/>
</dbReference>
<dbReference type="Gene3D" id="2.120.10.30">
    <property type="entry name" value="TolB, C-terminal domain"/>
    <property type="match status" value="1"/>
</dbReference>
<name>A0AAE1BCL8_9GAST</name>
<evidence type="ECO:0000313" key="14">
    <source>
        <dbReference type="EMBL" id="KAK3803645.1"/>
    </source>
</evidence>
<dbReference type="PROSITE" id="PS50119">
    <property type="entry name" value="ZF_BBOX"/>
    <property type="match status" value="1"/>
</dbReference>
<proteinExistence type="inferred from homology"/>
<dbReference type="PANTHER" id="PTHR25462">
    <property type="entry name" value="BONUS, ISOFORM C-RELATED"/>
    <property type="match status" value="1"/>
</dbReference>
<dbReference type="Gene3D" id="3.30.40.10">
    <property type="entry name" value="Zinc/RING finger domain, C3HC4 (zinc finger)"/>
    <property type="match status" value="1"/>
</dbReference>
<feature type="compositionally biased region" description="Low complexity" evidence="11">
    <location>
        <begin position="448"/>
        <end position="472"/>
    </location>
</feature>
<evidence type="ECO:0000256" key="5">
    <source>
        <dbReference type="ARBA" id="ARBA00022771"/>
    </source>
</evidence>
<evidence type="ECO:0000256" key="9">
    <source>
        <dbReference type="PROSITE-ProRule" id="PRU00504"/>
    </source>
</evidence>
<feature type="repeat" description="NHL" evidence="9">
    <location>
        <begin position="565"/>
        <end position="596"/>
    </location>
</feature>
<dbReference type="InterPro" id="IPR001298">
    <property type="entry name" value="Filamin/ABP280_rpt"/>
</dbReference>
<sequence length="768" mass="84323">MMSSTLVETVSINYDDFNESFLTCGTCLCTYDQGGERTPKLLPCSHTVCRNCLERIIAAQTLDTGSFRCPICRETVQVPQGGVPSFPPSFIVNQLLDLMAQQRRDVVPKCAAHPQQELFFCETCDVVFCCQCVDNSHTGRGASEHTVIPFAIAIKRMSEILLYKAHLCIKNLNSAYDAVSSELRQLELSSDKTLDCINKSFQDVLAVIERRKQECLQWVRKVREDKRTILREQLDLIQAEKEKVQRECDGLQYQVEVRNITKKISDLNDKLDTTSTLSEPRENSFLRYEYKHNDALREIAKAVAQFGTVRVSTTFPALTTAVENRRATAHLRSSVRISAVDYHGNPRNSGGDPVVAEMRTERGDALDVKITDNADGTYDLKYVPKSAGKLKLTVHIFGRPIKDSPLCLEAGQHIDPVWKLGATVRANSTSSVRASFPSSAGLEGPSTSEEQGSSQELNQQQQQEEQQQSPQSLRLRMPTRVAATPGGEILYVLDTGNSRVCVVSARDGTLQRCLRPGKAVEGGSATGLAIMAAGTQLALVNWRSKKVFIVDTVEGEIVKEMTSPEFVEPIDVAVTSKGEIVVADSGARRVFKFDTQGNMITSFGSHGDRDGQFKVMTALCIGRNDDILVADHRIQVFSKDGKFSRKIQEGPGGEGCTVYGGIAIDQSGWILATVTEKGKSVDDGGAAGDRRSTGAGVEERRGSSREKSSSSFTGKSVVNIYNATGKFLYSVNSHADMLRRPQGLAALADFRVAVADLGNNCVKAYYYK</sequence>
<dbReference type="CDD" id="cd16579">
    <property type="entry name" value="RING-HC_PML_C-V"/>
    <property type="match status" value="1"/>
</dbReference>
<dbReference type="Pfam" id="PF01436">
    <property type="entry name" value="NHL"/>
    <property type="match status" value="1"/>
</dbReference>
<dbReference type="Pfam" id="PF13445">
    <property type="entry name" value="zf-RING_UBOX"/>
    <property type="match status" value="1"/>
</dbReference>
<evidence type="ECO:0000256" key="4">
    <source>
        <dbReference type="ARBA" id="ARBA00022737"/>
    </source>
</evidence>
<evidence type="ECO:0000259" key="12">
    <source>
        <dbReference type="PROSITE" id="PS50089"/>
    </source>
</evidence>
<dbReference type="AlphaFoldDB" id="A0AAE1BCL8"/>
<dbReference type="InterPro" id="IPR027370">
    <property type="entry name" value="Znf-RING_euk"/>
</dbReference>
<dbReference type="CDD" id="cd19756">
    <property type="entry name" value="Bbox2"/>
    <property type="match status" value="1"/>
</dbReference>
<comment type="caution">
    <text evidence="14">The sequence shown here is derived from an EMBL/GenBank/DDBJ whole genome shotgun (WGS) entry which is preliminary data.</text>
</comment>
<dbReference type="GO" id="GO:0005654">
    <property type="term" value="C:nucleoplasm"/>
    <property type="evidence" value="ECO:0007669"/>
    <property type="project" value="TreeGrafter"/>
</dbReference>
<feature type="coiled-coil region" evidence="10">
    <location>
        <begin position="227"/>
        <end position="254"/>
    </location>
</feature>
<dbReference type="InterPro" id="IPR001841">
    <property type="entry name" value="Znf_RING"/>
</dbReference>
<dbReference type="InterPro" id="IPR013783">
    <property type="entry name" value="Ig-like_fold"/>
</dbReference>
<evidence type="ECO:0000256" key="3">
    <source>
        <dbReference type="ARBA" id="ARBA00022723"/>
    </source>
</evidence>
<dbReference type="GO" id="GO:0061630">
    <property type="term" value="F:ubiquitin protein ligase activity"/>
    <property type="evidence" value="ECO:0007669"/>
    <property type="project" value="TreeGrafter"/>
</dbReference>
<dbReference type="InterPro" id="IPR013083">
    <property type="entry name" value="Znf_RING/FYVE/PHD"/>
</dbReference>
<keyword evidence="6" id="KW-0862">Zinc</keyword>
<dbReference type="PROSITE" id="PS51125">
    <property type="entry name" value="NHL"/>
    <property type="match status" value="2"/>
</dbReference>
<feature type="region of interest" description="Disordered" evidence="11">
    <location>
        <begin position="679"/>
        <end position="711"/>
    </location>
</feature>
<evidence type="ECO:0000256" key="2">
    <source>
        <dbReference type="ARBA" id="ARBA00022553"/>
    </source>
</evidence>
<gene>
    <name evidence="14" type="ORF">RRG08_023360</name>
</gene>
<dbReference type="Gene3D" id="2.60.40.10">
    <property type="entry name" value="Immunoglobulins"/>
    <property type="match status" value="1"/>
</dbReference>
<dbReference type="SMART" id="SM00557">
    <property type="entry name" value="IG_FLMN"/>
    <property type="match status" value="1"/>
</dbReference>
<feature type="domain" description="RING-type" evidence="12">
    <location>
        <begin position="24"/>
        <end position="73"/>
    </location>
</feature>
<evidence type="ECO:0000256" key="1">
    <source>
        <dbReference type="ARBA" id="ARBA00008518"/>
    </source>
</evidence>
<dbReference type="InterPro" id="IPR014756">
    <property type="entry name" value="Ig_E-set"/>
</dbReference>
<keyword evidence="15" id="KW-1185">Reference proteome</keyword>
<feature type="repeat" description="Filamin" evidence="8">
    <location>
        <begin position="303"/>
        <end position="410"/>
    </location>
</feature>
<dbReference type="Pfam" id="PF00630">
    <property type="entry name" value="Filamin"/>
    <property type="match status" value="1"/>
</dbReference>
<dbReference type="InterPro" id="IPR011042">
    <property type="entry name" value="6-blade_b-propeller_TolB-like"/>
</dbReference>
<comment type="similarity">
    <text evidence="1">Belongs to the TRIM/RBCC family.</text>
</comment>
<dbReference type="SUPFAM" id="SSF81296">
    <property type="entry name" value="E set domains"/>
    <property type="match status" value="1"/>
</dbReference>
<dbReference type="InterPro" id="IPR017907">
    <property type="entry name" value="Znf_RING_CS"/>
</dbReference>